<comment type="caution">
    <text evidence="2">The sequence shown here is derived from an EMBL/GenBank/DDBJ whole genome shotgun (WGS) entry which is preliminary data.</text>
</comment>
<evidence type="ECO:0008006" key="4">
    <source>
        <dbReference type="Google" id="ProtNLM"/>
    </source>
</evidence>
<sequence length="81" mass="8052">MTKTHRVVTALVLAAGASVLSVSGAAAAPAPQPGPATAPVEQLTTGINELSQLNQLGMLMEAPAQLAPLTDPVTGLLALVQ</sequence>
<reference evidence="2 3" key="1">
    <citation type="submission" date="2019-06" db="EMBL/GenBank/DDBJ databases">
        <title>Comparative genomics and metabolomics analyses of clavulanic acid producing Streptomyces species provides insight into specialized metabolism and evolution of beta-lactam biosynthetic gene clusters.</title>
        <authorList>
            <person name="Moore M.A."/>
            <person name="Cruz-Morales P."/>
            <person name="Barona Gomez F."/>
            <person name="Kapil T."/>
        </authorList>
    </citation>
    <scope>NUCLEOTIDE SEQUENCE [LARGE SCALE GENOMIC DNA]</scope>
    <source>
        <strain evidence="2 3">T-272</strain>
    </source>
</reference>
<evidence type="ECO:0000313" key="2">
    <source>
        <dbReference type="EMBL" id="MQS38480.1"/>
    </source>
</evidence>
<evidence type="ECO:0000256" key="1">
    <source>
        <dbReference type="SAM" id="SignalP"/>
    </source>
</evidence>
<feature type="signal peptide" evidence="1">
    <location>
        <begin position="1"/>
        <end position="27"/>
    </location>
</feature>
<keyword evidence="3" id="KW-1185">Reference proteome</keyword>
<dbReference type="Proteomes" id="UP000460558">
    <property type="component" value="Unassembled WGS sequence"/>
</dbReference>
<protein>
    <recommendedName>
        <fullName evidence="4">Secreted protein</fullName>
    </recommendedName>
</protein>
<feature type="chain" id="PRO_5047071589" description="Secreted protein" evidence="1">
    <location>
        <begin position="28"/>
        <end position="81"/>
    </location>
</feature>
<name>A0ABW9NYR9_9ACTN</name>
<accession>A0ABW9NYR9</accession>
<dbReference type="RefSeq" id="WP_153485752.1">
    <property type="nucleotide sequence ID" value="NZ_VDEQ01000262.1"/>
</dbReference>
<proteinExistence type="predicted"/>
<dbReference type="EMBL" id="VDEQ01000262">
    <property type="protein sequence ID" value="MQS38480.1"/>
    <property type="molecule type" value="Genomic_DNA"/>
</dbReference>
<organism evidence="2 3">
    <name type="scientific">Streptomyces katsurahamanus</name>
    <dbReference type="NCBI Taxonomy" id="2577098"/>
    <lineage>
        <taxon>Bacteria</taxon>
        <taxon>Bacillati</taxon>
        <taxon>Actinomycetota</taxon>
        <taxon>Actinomycetes</taxon>
        <taxon>Kitasatosporales</taxon>
        <taxon>Streptomycetaceae</taxon>
        <taxon>Streptomyces</taxon>
    </lineage>
</organism>
<evidence type="ECO:0000313" key="3">
    <source>
        <dbReference type="Proteomes" id="UP000460558"/>
    </source>
</evidence>
<gene>
    <name evidence="2" type="ORF">FFZ77_23625</name>
</gene>
<keyword evidence="1" id="KW-0732">Signal</keyword>